<dbReference type="RefSeq" id="WP_162411361.1">
    <property type="nucleotide sequence ID" value="NZ_PDWN01000017.1"/>
</dbReference>
<comment type="caution">
    <text evidence="1">The sequence shown here is derived from an EMBL/GenBank/DDBJ whole genome shotgun (WGS) entry which is preliminary data.</text>
</comment>
<accession>A0ABQ6Z452</accession>
<keyword evidence="2" id="KW-1185">Reference proteome</keyword>
<evidence type="ECO:0008006" key="3">
    <source>
        <dbReference type="Google" id="ProtNLM"/>
    </source>
</evidence>
<sequence>MAIHIDSDEYKAWHEVGHATVCLHLGGNLRGIEFLEGDDRGFAVARGCDVAPDRERSVACGGFAAEVYLLRAGCVEGVDPNAPEATAEVSARVFSNAWRDQQAFFRRTVTENNDFTKEECEEFMRYATERVAPIFDIYFPRMKLVVRELLAARRIDGARVRDILQIGVYQR</sequence>
<evidence type="ECO:0000313" key="1">
    <source>
        <dbReference type="EMBL" id="KAF1692212.1"/>
    </source>
</evidence>
<gene>
    <name evidence="1" type="ORF">CSC65_14715</name>
</gene>
<reference evidence="1 2" key="1">
    <citation type="submission" date="2017-10" db="EMBL/GenBank/DDBJ databases">
        <title>Whole genome sequencing of members of genus Pseudoxanthomonas.</title>
        <authorList>
            <person name="Kumar S."/>
            <person name="Bansal K."/>
            <person name="Kaur A."/>
            <person name="Patil P."/>
            <person name="Sharma S."/>
            <person name="Patil P.B."/>
        </authorList>
    </citation>
    <scope>NUCLEOTIDE SEQUENCE [LARGE SCALE GENOMIC DNA]</scope>
    <source>
        <strain evidence="1 2">DSM 17801</strain>
    </source>
</reference>
<dbReference type="Proteomes" id="UP000788419">
    <property type="component" value="Unassembled WGS sequence"/>
</dbReference>
<evidence type="ECO:0000313" key="2">
    <source>
        <dbReference type="Proteomes" id="UP000788419"/>
    </source>
</evidence>
<dbReference type="EMBL" id="PDWN01000017">
    <property type="protein sequence ID" value="KAF1692212.1"/>
    <property type="molecule type" value="Genomic_DNA"/>
</dbReference>
<proteinExistence type="predicted"/>
<dbReference type="InterPro" id="IPR037219">
    <property type="entry name" value="Peptidase_M41-like"/>
</dbReference>
<dbReference type="Gene3D" id="1.20.58.760">
    <property type="entry name" value="Peptidase M41"/>
    <property type="match status" value="1"/>
</dbReference>
<name>A0ABQ6Z452_9GAMM</name>
<dbReference type="SUPFAM" id="SSF140990">
    <property type="entry name" value="FtsH protease domain-like"/>
    <property type="match status" value="1"/>
</dbReference>
<protein>
    <recommendedName>
        <fullName evidence="3">Peptidase M41 domain-containing protein</fullName>
    </recommendedName>
</protein>
<organism evidence="1 2">
    <name type="scientific">Pseudoxanthomonas daejeonensis</name>
    <dbReference type="NCBI Taxonomy" id="266062"/>
    <lineage>
        <taxon>Bacteria</taxon>
        <taxon>Pseudomonadati</taxon>
        <taxon>Pseudomonadota</taxon>
        <taxon>Gammaproteobacteria</taxon>
        <taxon>Lysobacterales</taxon>
        <taxon>Lysobacteraceae</taxon>
        <taxon>Pseudoxanthomonas</taxon>
    </lineage>
</organism>